<feature type="domain" description="Arginyl tRNA synthetase N-terminal" evidence="12">
    <location>
        <begin position="3"/>
        <end position="89"/>
    </location>
</feature>
<evidence type="ECO:0000259" key="12">
    <source>
        <dbReference type="SMART" id="SM01016"/>
    </source>
</evidence>
<dbReference type="GO" id="GO:0004814">
    <property type="term" value="F:arginine-tRNA ligase activity"/>
    <property type="evidence" value="ECO:0007669"/>
    <property type="project" value="UniProtKB-EC"/>
</dbReference>
<evidence type="ECO:0000256" key="2">
    <source>
        <dbReference type="ARBA" id="ARBA00012837"/>
    </source>
</evidence>
<dbReference type="InterPro" id="IPR001278">
    <property type="entry name" value="Arg-tRNA-ligase"/>
</dbReference>
<dbReference type="InterPro" id="IPR014729">
    <property type="entry name" value="Rossmann-like_a/b/a_fold"/>
</dbReference>
<dbReference type="PANTHER" id="PTHR11956">
    <property type="entry name" value="ARGINYL-TRNA SYNTHETASE"/>
    <property type="match status" value="1"/>
</dbReference>
<dbReference type="EC" id="6.1.1.19" evidence="2"/>
<accession>A0A7W8EBV1</accession>
<comment type="caution">
    <text evidence="13">The sequence shown here is derived from an EMBL/GenBank/DDBJ whole genome shotgun (WGS) entry which is preliminary data.</text>
</comment>
<evidence type="ECO:0000256" key="10">
    <source>
        <dbReference type="RuleBase" id="RU363038"/>
    </source>
</evidence>
<dbReference type="SMART" id="SM00836">
    <property type="entry name" value="DALR_1"/>
    <property type="match status" value="1"/>
</dbReference>
<dbReference type="Proteomes" id="UP000584867">
    <property type="component" value="Unassembled WGS sequence"/>
</dbReference>
<reference evidence="13 14" key="1">
    <citation type="submission" date="2020-08" db="EMBL/GenBank/DDBJ databases">
        <title>Genomic Encyclopedia of Type Strains, Phase IV (KMG-V): Genome sequencing to study the core and pangenomes of soil and plant-associated prokaryotes.</title>
        <authorList>
            <person name="Whitman W."/>
        </authorList>
    </citation>
    <scope>NUCLEOTIDE SEQUENCE [LARGE SCALE GENOMIC DNA]</scope>
    <source>
        <strain evidence="13 14">X5P3</strain>
    </source>
</reference>
<evidence type="ECO:0000256" key="9">
    <source>
        <dbReference type="ARBA" id="ARBA00049339"/>
    </source>
</evidence>
<evidence type="ECO:0000256" key="5">
    <source>
        <dbReference type="ARBA" id="ARBA00022840"/>
    </source>
</evidence>
<protein>
    <recommendedName>
        <fullName evidence="2">arginine--tRNA ligase</fullName>
        <ecNumber evidence="2">6.1.1.19</ecNumber>
    </recommendedName>
    <alternativeName>
        <fullName evidence="8">Arginyl-tRNA synthetase</fullName>
    </alternativeName>
</protein>
<comment type="catalytic activity">
    <reaction evidence="9">
        <text>tRNA(Arg) + L-arginine + ATP = L-arginyl-tRNA(Arg) + AMP + diphosphate</text>
        <dbReference type="Rhea" id="RHEA:20301"/>
        <dbReference type="Rhea" id="RHEA-COMP:9658"/>
        <dbReference type="Rhea" id="RHEA-COMP:9673"/>
        <dbReference type="ChEBI" id="CHEBI:30616"/>
        <dbReference type="ChEBI" id="CHEBI:32682"/>
        <dbReference type="ChEBI" id="CHEBI:33019"/>
        <dbReference type="ChEBI" id="CHEBI:78442"/>
        <dbReference type="ChEBI" id="CHEBI:78513"/>
        <dbReference type="ChEBI" id="CHEBI:456215"/>
        <dbReference type="EC" id="6.1.1.19"/>
    </reaction>
</comment>
<keyword evidence="6 10" id="KW-0648">Protein biosynthesis</keyword>
<dbReference type="RefSeq" id="WP_184259552.1">
    <property type="nucleotide sequence ID" value="NZ_JACHIO010000024.1"/>
</dbReference>
<feature type="domain" description="DALR anticodon binding" evidence="11">
    <location>
        <begin position="542"/>
        <end position="668"/>
    </location>
</feature>
<dbReference type="InterPro" id="IPR036695">
    <property type="entry name" value="Arg-tRNA-synth_N_sf"/>
</dbReference>
<dbReference type="InterPro" id="IPR008909">
    <property type="entry name" value="DALR_anticod-bd"/>
</dbReference>
<dbReference type="InterPro" id="IPR005148">
    <property type="entry name" value="Arg-tRNA-synth_N"/>
</dbReference>
<dbReference type="GO" id="GO:0005524">
    <property type="term" value="F:ATP binding"/>
    <property type="evidence" value="ECO:0007669"/>
    <property type="project" value="UniProtKB-KW"/>
</dbReference>
<dbReference type="SUPFAM" id="SSF55190">
    <property type="entry name" value="Arginyl-tRNA synthetase (ArgRS), N-terminal 'additional' domain"/>
    <property type="match status" value="1"/>
</dbReference>
<dbReference type="PRINTS" id="PR01038">
    <property type="entry name" value="TRNASYNTHARG"/>
</dbReference>
<evidence type="ECO:0000256" key="7">
    <source>
        <dbReference type="ARBA" id="ARBA00023146"/>
    </source>
</evidence>
<dbReference type="Pfam" id="PF05746">
    <property type="entry name" value="DALR_1"/>
    <property type="match status" value="1"/>
</dbReference>
<dbReference type="InterPro" id="IPR009080">
    <property type="entry name" value="tRNAsynth_Ia_anticodon-bd"/>
</dbReference>
<evidence type="ECO:0000256" key="8">
    <source>
        <dbReference type="ARBA" id="ARBA00033033"/>
    </source>
</evidence>
<keyword evidence="7 10" id="KW-0030">Aminoacyl-tRNA synthetase</keyword>
<proteinExistence type="inferred from homology"/>
<sequence length="668" mass="74028">MYRTLQQAIQVRIQSLLAEKYGVELTNLVIELPPKIEFGEMALPVAFELAKRLKKAPRAIAQELQSALAELPGVASVEIAGAGYLNLKLDRAATAQRIAADEHASVGGAGFRLVEHTSINPNKAAHVGHLRNAILGDSFARMLKPDEFKPGYEIGVQNYIDNTGVQVADIVVAVTAVKGMTLDAVREWLTELLETNQRLDYVCWDLYAAVSQWYDSDSAQAVARKQLRLDTLHKIEAGGNDTAEIAELISTGVLRRHLQTMERLGIEYDFLPRESEILHLQFWETARQLMVEKGVLYLETEGKNKGCWVMRRAGVEATLEGPDAAQSGPDLDAKIIIRSNGTVTYVGKDIAYHLWKFGLLGKDFGYAKFHEYATHTCWISTMHGEQPHPSFGHADAIYNVIDSRQDDPQTQVKEALRGMGYEAESDRYTHLNYAMVALTPRCAAELGYVLSEEDQARSFIEVSGRKGFGVKADDLIDRMIAAARTEVDARHPELDEIERAEIAKAIGVGALRFFTLRFTRNTVIAFDFHDALSFDGETGPYAQYAAVRAANIFRKAGVSAEEALSKVASLDLAAMFTGDEGTSVWEVWLTASRLSLVLEQAIAAAEPAMLARYAFQLAQQFNNFYHRHHILTETDEARKTLLLATAAVARRELVRVLGWLGITVPSAM</sequence>
<evidence type="ECO:0000313" key="13">
    <source>
        <dbReference type="EMBL" id="MBB5066212.1"/>
    </source>
</evidence>
<dbReference type="SUPFAM" id="SSF52374">
    <property type="entry name" value="Nucleotidylyl transferase"/>
    <property type="match status" value="1"/>
</dbReference>
<keyword evidence="5 10" id="KW-0067">ATP-binding</keyword>
<keyword evidence="3 10" id="KW-0436">Ligase</keyword>
<evidence type="ECO:0000256" key="4">
    <source>
        <dbReference type="ARBA" id="ARBA00022741"/>
    </source>
</evidence>
<dbReference type="EMBL" id="JACHIO010000024">
    <property type="protein sequence ID" value="MBB5066212.1"/>
    <property type="molecule type" value="Genomic_DNA"/>
</dbReference>
<dbReference type="AlphaFoldDB" id="A0A7W8EBV1"/>
<dbReference type="SUPFAM" id="SSF47323">
    <property type="entry name" value="Anticodon-binding domain of a subclass of class I aminoacyl-tRNA synthetases"/>
    <property type="match status" value="1"/>
</dbReference>
<evidence type="ECO:0000256" key="6">
    <source>
        <dbReference type="ARBA" id="ARBA00022917"/>
    </source>
</evidence>
<dbReference type="Pfam" id="PF00750">
    <property type="entry name" value="tRNA-synt_1d"/>
    <property type="match status" value="1"/>
</dbReference>
<dbReference type="GO" id="GO:0006420">
    <property type="term" value="P:arginyl-tRNA aminoacylation"/>
    <property type="evidence" value="ECO:0007669"/>
    <property type="project" value="InterPro"/>
</dbReference>
<dbReference type="Gene3D" id="1.10.730.10">
    <property type="entry name" value="Isoleucyl-tRNA Synthetase, Domain 1"/>
    <property type="match status" value="1"/>
</dbReference>
<dbReference type="Gene3D" id="3.40.50.620">
    <property type="entry name" value="HUPs"/>
    <property type="match status" value="1"/>
</dbReference>
<dbReference type="PANTHER" id="PTHR11956:SF5">
    <property type="entry name" value="ARGININE--TRNA LIGASE, CYTOPLASMIC"/>
    <property type="match status" value="1"/>
</dbReference>
<evidence type="ECO:0000256" key="1">
    <source>
        <dbReference type="ARBA" id="ARBA00005594"/>
    </source>
</evidence>
<gene>
    <name evidence="13" type="ORF">HDF15_004586</name>
</gene>
<dbReference type="Gene3D" id="3.30.1360.70">
    <property type="entry name" value="Arginyl tRNA synthetase N-terminal domain"/>
    <property type="match status" value="1"/>
</dbReference>
<evidence type="ECO:0000256" key="3">
    <source>
        <dbReference type="ARBA" id="ARBA00022598"/>
    </source>
</evidence>
<dbReference type="GO" id="GO:0005737">
    <property type="term" value="C:cytoplasm"/>
    <property type="evidence" value="ECO:0007669"/>
    <property type="project" value="InterPro"/>
</dbReference>
<dbReference type="Pfam" id="PF03485">
    <property type="entry name" value="Arg_tRNA_synt_N"/>
    <property type="match status" value="1"/>
</dbReference>
<dbReference type="InterPro" id="IPR035684">
    <property type="entry name" value="ArgRS_core"/>
</dbReference>
<dbReference type="SMART" id="SM01016">
    <property type="entry name" value="Arg_tRNA_synt_N"/>
    <property type="match status" value="1"/>
</dbReference>
<name>A0A7W8EBV1_9BACT</name>
<organism evidence="13 14">
    <name type="scientific">Granulicella mallensis</name>
    <dbReference type="NCBI Taxonomy" id="940614"/>
    <lineage>
        <taxon>Bacteria</taxon>
        <taxon>Pseudomonadati</taxon>
        <taxon>Acidobacteriota</taxon>
        <taxon>Terriglobia</taxon>
        <taxon>Terriglobales</taxon>
        <taxon>Acidobacteriaceae</taxon>
        <taxon>Granulicella</taxon>
    </lineage>
</organism>
<evidence type="ECO:0000259" key="11">
    <source>
        <dbReference type="SMART" id="SM00836"/>
    </source>
</evidence>
<keyword evidence="4 10" id="KW-0547">Nucleotide-binding</keyword>
<evidence type="ECO:0000313" key="14">
    <source>
        <dbReference type="Proteomes" id="UP000584867"/>
    </source>
</evidence>
<comment type="similarity">
    <text evidence="1 10">Belongs to the class-I aminoacyl-tRNA synthetase family.</text>
</comment>